<sequence length="741" mass="83560">MTIEPTIRVLTALSIFPLQATRFIFKPSSIREKQYLALLAVQIAIVYNLRSDEPDPAFLCGFLTTLMTLRLLPTLIWENSPDTTDRRDTDPDGWHVMEQSSVKKFFWGFSWITTLRGIPWNWRVRNIPPQPSYASRWEYLLKNVPVVFVYGCVLDVLWKMRALFEFTKYHGSLEGYGSSASRGVGEMALNSIFAMVSMYVTTVFNYQMMAVAAVLIGISRPEDWPPVLGPVQEAYSLRRFWAKTWHQLFRNIFEKYGLGLVDLLGLEPRSVKAHNITRFLAFFISGLIHAIPISGMPFPRGLPKDKNTPYRGSDQMVFFVLHAILCFVEEQFSIFYRTLRGDGPSRNFERVLGSNHSNFHSHLVSISAQSHLPYTMKSLNLKVTVGQENILQSHVGVILITLCGVAGLLGTLGICMYGYVKFRRAKMVKLEKKLEHERIKDSIVHLPKITTDETSRRSKSSDDTLPKRPTSLGNDYGMIGFGNCRTSYLESIAGSSKGVLPGDVVLPENGASTARNIRDTSAVLTPPMTPDRFRLPTIQHWNLPEGCPGLPEPLTIGNTTLMEVPIPPPLAIRKEEKELPSPPITRGRKVQRWEEADPPLFGAVKRASMRRRARSKSEGIETSSLRRFGELEARRGNARAKKGKYKRGRSTDSSKIIEGFPFSQSLSYETVQPGSEMTVEVVEQDAMNLGHEGYRASIIEAYGREETDEGSEYGDEEGYLWKPLPKPPIESGWPVGRAEMP</sequence>
<evidence type="ECO:0000259" key="10">
    <source>
        <dbReference type="Pfam" id="PF13813"/>
    </source>
</evidence>
<feature type="transmembrane region" description="Helical" evidence="9">
    <location>
        <begin position="276"/>
        <end position="295"/>
    </location>
</feature>
<feature type="transmembrane region" description="Helical" evidence="9">
    <location>
        <begin position="192"/>
        <end position="218"/>
    </location>
</feature>
<dbReference type="InterPro" id="IPR032805">
    <property type="entry name" value="Wax_synthase_dom"/>
</dbReference>
<feature type="compositionally biased region" description="Acidic residues" evidence="8">
    <location>
        <begin position="706"/>
        <end position="718"/>
    </location>
</feature>
<dbReference type="InterPro" id="IPR044851">
    <property type="entry name" value="Wax_synthase"/>
</dbReference>
<comment type="caution">
    <text evidence="11">The sequence shown here is derived from an EMBL/GenBank/DDBJ whole genome shotgun (WGS) entry which is preliminary data.</text>
</comment>
<gene>
    <name evidence="11" type="ORF">TWF970_010815</name>
</gene>
<evidence type="ECO:0000256" key="6">
    <source>
        <dbReference type="ARBA" id="ARBA00022989"/>
    </source>
</evidence>
<dbReference type="OrthoDB" id="1077582at2759"/>
<keyword evidence="7 9" id="KW-0472">Membrane</keyword>
<dbReference type="GO" id="GO:0006629">
    <property type="term" value="P:lipid metabolic process"/>
    <property type="evidence" value="ECO:0007669"/>
    <property type="project" value="InterPro"/>
</dbReference>
<dbReference type="GO" id="GO:0008374">
    <property type="term" value="F:O-acyltransferase activity"/>
    <property type="evidence" value="ECO:0007669"/>
    <property type="project" value="InterPro"/>
</dbReference>
<proteinExistence type="inferred from homology"/>
<organism evidence="11 12">
    <name type="scientific">Orbilia oligospora</name>
    <name type="common">Nematode-trapping fungus</name>
    <name type="synonym">Arthrobotrys oligospora</name>
    <dbReference type="NCBI Taxonomy" id="2813651"/>
    <lineage>
        <taxon>Eukaryota</taxon>
        <taxon>Fungi</taxon>
        <taxon>Dikarya</taxon>
        <taxon>Ascomycota</taxon>
        <taxon>Pezizomycotina</taxon>
        <taxon>Orbiliomycetes</taxon>
        <taxon>Orbiliales</taxon>
        <taxon>Orbiliaceae</taxon>
        <taxon>Orbilia</taxon>
    </lineage>
</organism>
<comment type="subcellular location">
    <subcellularLocation>
        <location evidence="1">Membrane</location>
        <topology evidence="1">Multi-pass membrane protein</topology>
    </subcellularLocation>
</comment>
<protein>
    <recommendedName>
        <fullName evidence="10">Wax synthase domain-containing protein</fullName>
    </recommendedName>
</protein>
<feature type="transmembrane region" description="Helical" evidence="9">
    <location>
        <begin position="316"/>
        <end position="336"/>
    </location>
</feature>
<dbReference type="Pfam" id="PF13813">
    <property type="entry name" value="MBOAT_2"/>
    <property type="match status" value="1"/>
</dbReference>
<evidence type="ECO:0000256" key="1">
    <source>
        <dbReference type="ARBA" id="ARBA00004141"/>
    </source>
</evidence>
<evidence type="ECO:0000313" key="11">
    <source>
        <dbReference type="EMBL" id="KAF3270133.1"/>
    </source>
</evidence>
<evidence type="ECO:0000256" key="5">
    <source>
        <dbReference type="ARBA" id="ARBA00022692"/>
    </source>
</evidence>
<comment type="similarity">
    <text evidence="3">Belongs to the wax synthase family.</text>
</comment>
<comment type="pathway">
    <text evidence="2">Secondary metabolite biosynthesis.</text>
</comment>
<dbReference type="AlphaFoldDB" id="A0A7C8R6P8"/>
<dbReference type="EMBL" id="JAABOJ010000074">
    <property type="protein sequence ID" value="KAF3270133.1"/>
    <property type="molecule type" value="Genomic_DNA"/>
</dbReference>
<evidence type="ECO:0000256" key="4">
    <source>
        <dbReference type="ARBA" id="ARBA00022679"/>
    </source>
</evidence>
<accession>A0A7C8R6P8</accession>
<feature type="compositionally biased region" description="Basic and acidic residues" evidence="8">
    <location>
        <begin position="450"/>
        <end position="466"/>
    </location>
</feature>
<reference evidence="11 12" key="1">
    <citation type="submission" date="2020-01" db="EMBL/GenBank/DDBJ databases">
        <authorList>
            <person name="Palmer J.M."/>
        </authorList>
    </citation>
    <scope>NUCLEOTIDE SEQUENCE [LARGE SCALE GENOMIC DNA]</scope>
    <source>
        <strain evidence="11 12">TWF970</strain>
    </source>
</reference>
<evidence type="ECO:0000313" key="12">
    <source>
        <dbReference type="Proteomes" id="UP000474640"/>
    </source>
</evidence>
<evidence type="ECO:0000256" key="2">
    <source>
        <dbReference type="ARBA" id="ARBA00005179"/>
    </source>
</evidence>
<feature type="region of interest" description="Disordered" evidence="8">
    <location>
        <begin position="632"/>
        <end position="652"/>
    </location>
</feature>
<keyword evidence="6 9" id="KW-1133">Transmembrane helix</keyword>
<evidence type="ECO:0000256" key="3">
    <source>
        <dbReference type="ARBA" id="ARBA00007282"/>
    </source>
</evidence>
<dbReference type="GO" id="GO:0016020">
    <property type="term" value="C:membrane"/>
    <property type="evidence" value="ECO:0007669"/>
    <property type="project" value="UniProtKB-SubCell"/>
</dbReference>
<feature type="region of interest" description="Disordered" evidence="8">
    <location>
        <begin position="450"/>
        <end position="471"/>
    </location>
</feature>
<keyword evidence="5 9" id="KW-0812">Transmembrane</keyword>
<evidence type="ECO:0000256" key="9">
    <source>
        <dbReference type="SAM" id="Phobius"/>
    </source>
</evidence>
<feature type="compositionally biased region" description="Basic residues" evidence="8">
    <location>
        <begin position="636"/>
        <end position="648"/>
    </location>
</feature>
<dbReference type="Proteomes" id="UP000474640">
    <property type="component" value="Unassembled WGS sequence"/>
</dbReference>
<feature type="domain" description="Wax synthase" evidence="10">
    <location>
        <begin position="224"/>
        <end position="291"/>
    </location>
</feature>
<name>A0A7C8R6P8_ORBOL</name>
<evidence type="ECO:0000256" key="8">
    <source>
        <dbReference type="SAM" id="MobiDB-lite"/>
    </source>
</evidence>
<feature type="region of interest" description="Disordered" evidence="8">
    <location>
        <begin position="705"/>
        <end position="725"/>
    </location>
</feature>
<feature type="transmembrane region" description="Helical" evidence="9">
    <location>
        <begin position="397"/>
        <end position="420"/>
    </location>
</feature>
<dbReference type="PANTHER" id="PTHR31595:SF57">
    <property type="entry name" value="OS04G0481900 PROTEIN"/>
    <property type="match status" value="1"/>
</dbReference>
<keyword evidence="4" id="KW-0808">Transferase</keyword>
<dbReference type="PANTHER" id="PTHR31595">
    <property type="entry name" value="LONG-CHAIN-ALCOHOL O-FATTY-ACYLTRANSFERASE 3-RELATED"/>
    <property type="match status" value="1"/>
</dbReference>
<evidence type="ECO:0000256" key="7">
    <source>
        <dbReference type="ARBA" id="ARBA00023136"/>
    </source>
</evidence>